<evidence type="ECO:0000313" key="2">
    <source>
        <dbReference type="EMBL" id="GGD28717.1"/>
    </source>
</evidence>
<evidence type="ECO:0008006" key="4">
    <source>
        <dbReference type="Google" id="ProtNLM"/>
    </source>
</evidence>
<dbReference type="Proteomes" id="UP000642571">
    <property type="component" value="Unassembled WGS sequence"/>
</dbReference>
<proteinExistence type="predicted"/>
<gene>
    <name evidence="2" type="ORF">GCM10011389_40340</name>
</gene>
<reference evidence="3" key="1">
    <citation type="journal article" date="2019" name="Int. J. Syst. Evol. Microbiol.">
        <title>The Global Catalogue of Microorganisms (GCM) 10K type strain sequencing project: providing services to taxonomists for standard genome sequencing and annotation.</title>
        <authorList>
            <consortium name="The Broad Institute Genomics Platform"/>
            <consortium name="The Broad Institute Genome Sequencing Center for Infectious Disease"/>
            <person name="Wu L."/>
            <person name="Ma J."/>
        </authorList>
    </citation>
    <scope>NUCLEOTIDE SEQUENCE [LARGE SCALE GENOMIC DNA]</scope>
    <source>
        <strain evidence="3">CGMCC 1.15353</strain>
    </source>
</reference>
<sequence length="275" mass="31798">MGESMQNMQELLRNDAKRQVKLGSIFLGITLLVFLSPFLFSFNTLNFFVIALPFFFIGIAIMGSAARDFRFSKLAEQQPDPLSQSSLEGWPMKMYLSTEVTYEHTGRLYDLHGDLYSYIHEDGPWYWKIATGIAAILSAHPFAPRWFAYYNAKGQMKYKVEKKGGLKARYYVRTPKGALAYYMEAVWKKGGGLTFYMYEQDRLLWQATSDKFMDSITVLDPEQLSVVEMKKDAIPIEAADRFGSKSGFLLQRYDQEAMPESLQLFLYMINHRRSM</sequence>
<comment type="caution">
    <text evidence="2">The sequence shown here is derived from an EMBL/GenBank/DDBJ whole genome shotgun (WGS) entry which is preliminary data.</text>
</comment>
<keyword evidence="1" id="KW-0812">Transmembrane</keyword>
<evidence type="ECO:0000256" key="1">
    <source>
        <dbReference type="SAM" id="Phobius"/>
    </source>
</evidence>
<evidence type="ECO:0000313" key="3">
    <source>
        <dbReference type="Proteomes" id="UP000642571"/>
    </source>
</evidence>
<keyword evidence="3" id="KW-1185">Reference proteome</keyword>
<name>A0ABQ1QIC7_9BACI</name>
<organism evidence="2 3">
    <name type="scientific">Pontibacillus salipaludis</name>
    <dbReference type="NCBI Taxonomy" id="1697394"/>
    <lineage>
        <taxon>Bacteria</taxon>
        <taxon>Bacillati</taxon>
        <taxon>Bacillota</taxon>
        <taxon>Bacilli</taxon>
        <taxon>Bacillales</taxon>
        <taxon>Bacillaceae</taxon>
        <taxon>Pontibacillus</taxon>
    </lineage>
</organism>
<accession>A0ABQ1QIC7</accession>
<dbReference type="EMBL" id="BMIN01000028">
    <property type="protein sequence ID" value="GGD28717.1"/>
    <property type="molecule type" value="Genomic_DNA"/>
</dbReference>
<keyword evidence="1" id="KW-1133">Transmembrane helix</keyword>
<feature type="transmembrane region" description="Helical" evidence="1">
    <location>
        <begin position="20"/>
        <end position="40"/>
    </location>
</feature>
<protein>
    <recommendedName>
        <fullName evidence="4">DUF3137 domain-containing protein</fullName>
    </recommendedName>
</protein>
<feature type="transmembrane region" description="Helical" evidence="1">
    <location>
        <begin position="46"/>
        <end position="66"/>
    </location>
</feature>
<keyword evidence="1" id="KW-0472">Membrane</keyword>